<keyword evidence="2" id="KW-0540">Nuclease</keyword>
<gene>
    <name evidence="2" type="ORF">SAMN05216499_12761</name>
</gene>
<evidence type="ECO:0000259" key="1">
    <source>
        <dbReference type="SMART" id="SM00507"/>
    </source>
</evidence>
<dbReference type="InterPro" id="IPR003615">
    <property type="entry name" value="HNH_nuc"/>
</dbReference>
<keyword evidence="2" id="KW-0378">Hydrolase</keyword>
<dbReference type="EMBL" id="FRBI01000027">
    <property type="protein sequence ID" value="SHN22979.1"/>
    <property type="molecule type" value="Genomic_DNA"/>
</dbReference>
<name>A0A1M7PZ19_9ACTN</name>
<dbReference type="AlphaFoldDB" id="A0A1M7PZ19"/>
<dbReference type="Pfam" id="PF01844">
    <property type="entry name" value="HNH"/>
    <property type="match status" value="1"/>
</dbReference>
<accession>A0A1M7PZ19</accession>
<dbReference type="GO" id="GO:0008270">
    <property type="term" value="F:zinc ion binding"/>
    <property type="evidence" value="ECO:0007669"/>
    <property type="project" value="InterPro"/>
</dbReference>
<dbReference type="PANTHER" id="PTHR33877:SF2">
    <property type="entry name" value="OS07G0170200 PROTEIN"/>
    <property type="match status" value="1"/>
</dbReference>
<dbReference type="InterPro" id="IPR002711">
    <property type="entry name" value="HNH"/>
</dbReference>
<dbReference type="GO" id="GO:0004519">
    <property type="term" value="F:endonuclease activity"/>
    <property type="evidence" value="ECO:0007669"/>
    <property type="project" value="UniProtKB-KW"/>
</dbReference>
<dbReference type="OrthoDB" id="4113298at2"/>
<keyword evidence="2" id="KW-0255">Endonuclease</keyword>
<dbReference type="RefSeq" id="WP_143172613.1">
    <property type="nucleotide sequence ID" value="NZ_FRBI01000027.1"/>
</dbReference>
<dbReference type="Proteomes" id="UP000184111">
    <property type="component" value="Unassembled WGS sequence"/>
</dbReference>
<organism evidence="2 3">
    <name type="scientific">Actinacidiphila paucisporea</name>
    <dbReference type="NCBI Taxonomy" id="310782"/>
    <lineage>
        <taxon>Bacteria</taxon>
        <taxon>Bacillati</taxon>
        <taxon>Actinomycetota</taxon>
        <taxon>Actinomycetes</taxon>
        <taxon>Kitasatosporales</taxon>
        <taxon>Streptomycetaceae</taxon>
        <taxon>Actinacidiphila</taxon>
    </lineage>
</organism>
<sequence length="186" mass="22066">MSRKKQEMWIRLMVLIANMGRCVYCDHAESQVVDHVVPFKGRGSEHWLNLVPACEPCNVNKSAKGVLAWVAELAYLRHAAEASPYPHGDKGIWWMRERLDNDFDEVIARIEGVKAELEDEARRDWFFEHFWRLKKNDPAYLWRGWAQRWADKAREEGWPKPPPKRMRITRKYFGRLFEEIPADETV</sequence>
<evidence type="ECO:0000313" key="2">
    <source>
        <dbReference type="EMBL" id="SHN22979.1"/>
    </source>
</evidence>
<dbReference type="InterPro" id="IPR052892">
    <property type="entry name" value="NA-targeting_endonuclease"/>
</dbReference>
<proteinExistence type="predicted"/>
<dbReference type="CDD" id="cd00085">
    <property type="entry name" value="HNHc"/>
    <property type="match status" value="1"/>
</dbReference>
<dbReference type="PANTHER" id="PTHR33877">
    <property type="entry name" value="SLL1193 PROTEIN"/>
    <property type="match status" value="1"/>
</dbReference>
<evidence type="ECO:0000313" key="3">
    <source>
        <dbReference type="Proteomes" id="UP000184111"/>
    </source>
</evidence>
<reference evidence="2 3" key="1">
    <citation type="submission" date="2016-11" db="EMBL/GenBank/DDBJ databases">
        <authorList>
            <person name="Jaros S."/>
            <person name="Januszkiewicz K."/>
            <person name="Wedrychowicz H."/>
        </authorList>
    </citation>
    <scope>NUCLEOTIDE SEQUENCE [LARGE SCALE GENOMIC DNA]</scope>
    <source>
        <strain evidence="2 3">CGMCC 4.2025</strain>
    </source>
</reference>
<dbReference type="STRING" id="310782.SAMN05216499_12761"/>
<dbReference type="Gene3D" id="1.10.30.50">
    <property type="match status" value="1"/>
</dbReference>
<protein>
    <submittedName>
        <fullName evidence="2">HNH endonuclease</fullName>
    </submittedName>
</protein>
<dbReference type="SMART" id="SM00507">
    <property type="entry name" value="HNHc"/>
    <property type="match status" value="1"/>
</dbReference>
<feature type="domain" description="HNH nuclease" evidence="1">
    <location>
        <begin position="9"/>
        <end position="59"/>
    </location>
</feature>
<dbReference type="GO" id="GO:0003676">
    <property type="term" value="F:nucleic acid binding"/>
    <property type="evidence" value="ECO:0007669"/>
    <property type="project" value="InterPro"/>
</dbReference>
<keyword evidence="3" id="KW-1185">Reference proteome</keyword>